<gene>
    <name evidence="1" type="ORF">ILUMI_13041</name>
</gene>
<sequence length="145" mass="16517">MGGLVDDLLGRQLQAGAEAVFFSGRRLGEYYFDEEDDIPVSLLVYSRAQKGRVGIPRPNVIAQYNNFMEKTDQMDANVGTYRIDVCVQNSWILMKNTGNNISQLNFRREIAQNYFVKYGVPPRGAGRPSSYSESSRVFLDLRYDQ</sequence>
<accession>A0A8K0GB85</accession>
<evidence type="ECO:0000313" key="1">
    <source>
        <dbReference type="EMBL" id="KAF2893129.1"/>
    </source>
</evidence>
<comment type="caution">
    <text evidence="1">The sequence shown here is derived from an EMBL/GenBank/DDBJ whole genome shotgun (WGS) entry which is preliminary data.</text>
</comment>
<dbReference type="AlphaFoldDB" id="A0A8K0GB85"/>
<dbReference type="EMBL" id="VTPC01008229">
    <property type="protein sequence ID" value="KAF2893129.1"/>
    <property type="molecule type" value="Genomic_DNA"/>
</dbReference>
<name>A0A8K0GB85_IGNLU</name>
<reference evidence="1" key="1">
    <citation type="submission" date="2019-08" db="EMBL/GenBank/DDBJ databases">
        <title>The genome of the North American firefly Photinus pyralis.</title>
        <authorList>
            <consortium name="Photinus pyralis genome working group"/>
            <person name="Fallon T.R."/>
            <person name="Sander Lower S.E."/>
            <person name="Weng J.-K."/>
        </authorList>
    </citation>
    <scope>NUCLEOTIDE SEQUENCE</scope>
    <source>
        <strain evidence="1">TRF0915ILg1</strain>
        <tissue evidence="1">Whole body</tissue>
    </source>
</reference>
<protein>
    <submittedName>
        <fullName evidence="1">Uncharacterized protein</fullName>
    </submittedName>
</protein>
<keyword evidence="2" id="KW-1185">Reference proteome</keyword>
<organism evidence="1 2">
    <name type="scientific">Ignelater luminosus</name>
    <name type="common">Cucubano</name>
    <name type="synonym">Pyrophorus luminosus</name>
    <dbReference type="NCBI Taxonomy" id="2038154"/>
    <lineage>
        <taxon>Eukaryota</taxon>
        <taxon>Metazoa</taxon>
        <taxon>Ecdysozoa</taxon>
        <taxon>Arthropoda</taxon>
        <taxon>Hexapoda</taxon>
        <taxon>Insecta</taxon>
        <taxon>Pterygota</taxon>
        <taxon>Neoptera</taxon>
        <taxon>Endopterygota</taxon>
        <taxon>Coleoptera</taxon>
        <taxon>Polyphaga</taxon>
        <taxon>Elateriformia</taxon>
        <taxon>Elateroidea</taxon>
        <taxon>Elateridae</taxon>
        <taxon>Agrypninae</taxon>
        <taxon>Pyrophorini</taxon>
        <taxon>Ignelater</taxon>
    </lineage>
</organism>
<proteinExistence type="predicted"/>
<dbReference type="OrthoDB" id="6759611at2759"/>
<evidence type="ECO:0000313" key="2">
    <source>
        <dbReference type="Proteomes" id="UP000801492"/>
    </source>
</evidence>
<dbReference type="Proteomes" id="UP000801492">
    <property type="component" value="Unassembled WGS sequence"/>
</dbReference>